<feature type="compositionally biased region" description="Low complexity" evidence="1">
    <location>
        <begin position="201"/>
        <end position="214"/>
    </location>
</feature>
<feature type="compositionally biased region" description="Low complexity" evidence="1">
    <location>
        <begin position="96"/>
        <end position="113"/>
    </location>
</feature>
<dbReference type="EMBL" id="CP042914">
    <property type="protein sequence ID" value="QEG39852.1"/>
    <property type="molecule type" value="Genomic_DNA"/>
</dbReference>
<evidence type="ECO:0000256" key="1">
    <source>
        <dbReference type="SAM" id="MobiDB-lite"/>
    </source>
</evidence>
<name>A0A5B9QPM3_9BACT</name>
<feature type="region of interest" description="Disordered" evidence="1">
    <location>
        <begin position="184"/>
        <end position="217"/>
    </location>
</feature>
<dbReference type="KEGG" id="rul:UC8_18510"/>
<feature type="compositionally biased region" description="Polar residues" evidence="1">
    <location>
        <begin position="238"/>
        <end position="252"/>
    </location>
</feature>
<feature type="compositionally biased region" description="Polar residues" evidence="1">
    <location>
        <begin position="184"/>
        <end position="194"/>
    </location>
</feature>
<feature type="region of interest" description="Disordered" evidence="1">
    <location>
        <begin position="229"/>
        <end position="264"/>
    </location>
</feature>
<feature type="compositionally biased region" description="Polar residues" evidence="1">
    <location>
        <begin position="84"/>
        <end position="95"/>
    </location>
</feature>
<evidence type="ECO:0000313" key="3">
    <source>
        <dbReference type="Proteomes" id="UP000325286"/>
    </source>
</evidence>
<sequence>MHASGKFLSVVCCSWTLAVISGCRTPQADGSIQVTQRPTGAVEQAEVPRTRLAYSKKLPTDDTSAAQASAAQASAAVRNSATSQGSATASISDDGQSLAVQPASAQQPSKQEQQQLLEAFRDADPRVLEAARRRMHAAQQADIEVTPLPDLPTRAELDHDPFAAEAEAAAIEAPFADNQSQFVMPASHSESTSEAADARRPAAPSSPDAPTPTAVPLLDSDSVTEQLAAGNAAHTDADSQPSENTPKTSNTPEAAKAVADAAPQWSEQKLLSELSKRFAELPEDGNDAALLRHHIRYRTLLMLSGRIDEALEPVEGMGSSEQEYLRNQLLALWTAIDPQGHPVPQRRWSAALPHLREATSHMAAATGTLEVRSLAFCTEVESFGRITPFESTRFQAGQQVILYSEVDGFAAERLSTGYETQFQGSYEIFDASGKRLFQRVLPADQQICNNYRRDYFIGYIMHLPSQLAAGKYRLELTLEDMKGKKYGQSSIDFEITGSVSKPHAGS</sequence>
<proteinExistence type="predicted"/>
<dbReference type="RefSeq" id="WP_068134133.1">
    <property type="nucleotide sequence ID" value="NZ_CP042914.1"/>
</dbReference>
<reference evidence="2 3" key="1">
    <citation type="submission" date="2019-08" db="EMBL/GenBank/DDBJ databases">
        <title>Deep-cultivation of Planctomycetes and their phenomic and genomic characterization uncovers novel biology.</title>
        <authorList>
            <person name="Wiegand S."/>
            <person name="Jogler M."/>
            <person name="Boedeker C."/>
            <person name="Pinto D."/>
            <person name="Vollmers J."/>
            <person name="Rivas-Marin E."/>
            <person name="Kohn T."/>
            <person name="Peeters S.H."/>
            <person name="Heuer A."/>
            <person name="Rast P."/>
            <person name="Oberbeckmann S."/>
            <person name="Bunk B."/>
            <person name="Jeske O."/>
            <person name="Meyerdierks A."/>
            <person name="Storesund J.E."/>
            <person name="Kallscheuer N."/>
            <person name="Luecker S."/>
            <person name="Lage O.M."/>
            <person name="Pohl T."/>
            <person name="Merkel B.J."/>
            <person name="Hornburger P."/>
            <person name="Mueller R.-W."/>
            <person name="Bruemmer F."/>
            <person name="Labrenz M."/>
            <person name="Spormann A.M."/>
            <person name="Op den Camp H."/>
            <person name="Overmann J."/>
            <person name="Amann R."/>
            <person name="Jetten M.S.M."/>
            <person name="Mascher T."/>
            <person name="Medema M.H."/>
            <person name="Devos D.P."/>
            <person name="Kaster A.-K."/>
            <person name="Ovreas L."/>
            <person name="Rohde M."/>
            <person name="Galperin M.Y."/>
            <person name="Jogler C."/>
        </authorList>
    </citation>
    <scope>NUCLEOTIDE SEQUENCE [LARGE SCALE GENOMIC DNA]</scope>
    <source>
        <strain evidence="2 3">UC8</strain>
    </source>
</reference>
<keyword evidence="3" id="KW-1185">Reference proteome</keyword>
<accession>A0A5B9QPM3</accession>
<evidence type="ECO:0000313" key="2">
    <source>
        <dbReference type="EMBL" id="QEG39852.1"/>
    </source>
</evidence>
<feature type="region of interest" description="Disordered" evidence="1">
    <location>
        <begin position="84"/>
        <end position="113"/>
    </location>
</feature>
<protein>
    <submittedName>
        <fullName evidence="2">Uncharacterized protein</fullName>
    </submittedName>
</protein>
<dbReference type="Proteomes" id="UP000325286">
    <property type="component" value="Chromosome"/>
</dbReference>
<dbReference type="PROSITE" id="PS51257">
    <property type="entry name" value="PROKAR_LIPOPROTEIN"/>
    <property type="match status" value="1"/>
</dbReference>
<organism evidence="2 3">
    <name type="scientific">Roseimaritima ulvae</name>
    <dbReference type="NCBI Taxonomy" id="980254"/>
    <lineage>
        <taxon>Bacteria</taxon>
        <taxon>Pseudomonadati</taxon>
        <taxon>Planctomycetota</taxon>
        <taxon>Planctomycetia</taxon>
        <taxon>Pirellulales</taxon>
        <taxon>Pirellulaceae</taxon>
        <taxon>Roseimaritima</taxon>
    </lineage>
</organism>
<dbReference type="AlphaFoldDB" id="A0A5B9QPM3"/>
<dbReference type="OrthoDB" id="291778at2"/>
<gene>
    <name evidence="2" type="ORF">UC8_18510</name>
</gene>